<evidence type="ECO:0000313" key="3">
    <source>
        <dbReference type="EMBL" id="KAK7967987.1"/>
    </source>
</evidence>
<comment type="similarity">
    <text evidence="1">Belongs to the trichodiene synthase family.</text>
</comment>
<evidence type="ECO:0000313" key="4">
    <source>
        <dbReference type="Proteomes" id="UP001391051"/>
    </source>
</evidence>
<proteinExistence type="inferred from homology"/>
<dbReference type="Gene3D" id="1.10.600.10">
    <property type="entry name" value="Farnesyl Diphosphate Synthase"/>
    <property type="match status" value="1"/>
</dbReference>
<dbReference type="RefSeq" id="XP_066707379.1">
    <property type="nucleotide sequence ID" value="XM_066838486.1"/>
</dbReference>
<evidence type="ECO:0000256" key="1">
    <source>
        <dbReference type="ARBA" id="ARBA00007946"/>
    </source>
</evidence>
<organism evidence="3 4">
    <name type="scientific">Apiospora aurea</name>
    <dbReference type="NCBI Taxonomy" id="335848"/>
    <lineage>
        <taxon>Eukaryota</taxon>
        <taxon>Fungi</taxon>
        <taxon>Dikarya</taxon>
        <taxon>Ascomycota</taxon>
        <taxon>Pezizomycotina</taxon>
        <taxon>Sordariomycetes</taxon>
        <taxon>Xylariomycetidae</taxon>
        <taxon>Amphisphaeriales</taxon>
        <taxon>Apiosporaceae</taxon>
        <taxon>Apiospora</taxon>
    </lineage>
</organism>
<dbReference type="SFLD" id="SFLDS00005">
    <property type="entry name" value="Isoprenoid_Synthase_Type_I"/>
    <property type="match status" value="1"/>
</dbReference>
<keyword evidence="2" id="KW-0456">Lyase</keyword>
<accession>A0ABR1QZ73</accession>
<gene>
    <name evidence="3" type="ORF">PG986_002264</name>
</gene>
<dbReference type="Proteomes" id="UP001391051">
    <property type="component" value="Unassembled WGS sequence"/>
</dbReference>
<dbReference type="SUPFAM" id="SSF48576">
    <property type="entry name" value="Terpenoid synthases"/>
    <property type="match status" value="1"/>
</dbReference>
<dbReference type="GeneID" id="92071548"/>
<dbReference type="EMBL" id="JAQQWE010000001">
    <property type="protein sequence ID" value="KAK7967987.1"/>
    <property type="molecule type" value="Genomic_DNA"/>
</dbReference>
<reference evidence="3 4" key="1">
    <citation type="submission" date="2023-01" db="EMBL/GenBank/DDBJ databases">
        <title>Analysis of 21 Apiospora genomes using comparative genomics revels a genus with tremendous synthesis potential of carbohydrate active enzymes and secondary metabolites.</title>
        <authorList>
            <person name="Sorensen T."/>
        </authorList>
    </citation>
    <scope>NUCLEOTIDE SEQUENCE [LARGE SCALE GENOMIC DNA]</scope>
    <source>
        <strain evidence="3 4">CBS 24483</strain>
    </source>
</reference>
<sequence>MSSVGTVTAVLQSLSPQSWYSSPRAGSALATDTLELEAEKPEKTLGDRLRPLITSFVEKDLKYEPRPSRDHTALWKAADDYATQTGVAREPGSRSSKIFQTGVMYAACCIPRHPLEVQVYVAMYSWLGLLLDDSAAEHSDEFARFGARFAGGEPHPLPLLQAWADLLRLTYTYWDAAPANFIVTASLNFLNSNLLQTSAAFRGIAAAAAANGSTGNANNSGRSWARYVREKDGGGDAVAYFTFPKAMYPNQEEYLECIPDLARYINLANDVLSFYKEERAGEDDNFISQMAMYEDKDKLAVVEDLIEDVAKAVARIRATIQGKEPYASAVEDHILGYVAFHKLSPRYRLSEVGLGEEKFKAAP</sequence>
<keyword evidence="4" id="KW-1185">Reference proteome</keyword>
<dbReference type="InterPro" id="IPR008949">
    <property type="entry name" value="Isoprenoid_synthase_dom_sf"/>
</dbReference>
<comment type="caution">
    <text evidence="3">The sequence shown here is derived from an EMBL/GenBank/DDBJ whole genome shotgun (WGS) entry which is preliminary data.</text>
</comment>
<evidence type="ECO:0000256" key="2">
    <source>
        <dbReference type="ARBA" id="ARBA00023239"/>
    </source>
</evidence>
<dbReference type="InterPro" id="IPR024652">
    <property type="entry name" value="Trichodiene_synth"/>
</dbReference>
<dbReference type="Pfam" id="PF06330">
    <property type="entry name" value="TRI5"/>
    <property type="match status" value="1"/>
</dbReference>
<dbReference type="SFLD" id="SFLDG01021">
    <property type="entry name" value="Trichodiene_Synthase_Like"/>
    <property type="match status" value="1"/>
</dbReference>
<name>A0ABR1QZ73_9PEZI</name>
<protein>
    <submittedName>
        <fullName evidence="3">Uncharacterized protein</fullName>
    </submittedName>
</protein>